<protein>
    <submittedName>
        <fullName evidence="2">Uncharacterized protein</fullName>
    </submittedName>
</protein>
<gene>
    <name evidence="2" type="ORF">POCTA_138.1.T0130471</name>
</gene>
<evidence type="ECO:0000256" key="1">
    <source>
        <dbReference type="SAM" id="SignalP"/>
    </source>
</evidence>
<keyword evidence="3" id="KW-1185">Reference proteome</keyword>
<name>A0A8S1SVE4_PAROT</name>
<sequence>MKNLLFIFYFVALTYGWTVDYKYQCACEYYINMFDCALASQFGCQISNSKQCQNIYCSTLDIIDCSLYHNYCYRDFRDATLTCRTFSTCSQLLGSNNEDCMLLNKNCRKLKDKKGPYCDDIICQQFSPQNCPDNCYLNNYVCSDFANCLEQKEFTCNIPFQCYHDGMKCLWHKCSHYQNESECIYVITQERRIQPCFWDEKSNSCTEATDPEVFDYKTCAQHTFGTYHWSSEKYDSGSCIPCYEMLLSVFIAVFLFLV</sequence>
<dbReference type="OrthoDB" id="10440378at2759"/>
<comment type="caution">
    <text evidence="2">The sequence shown here is derived from an EMBL/GenBank/DDBJ whole genome shotgun (WGS) entry which is preliminary data.</text>
</comment>
<dbReference type="EMBL" id="CAJJDP010000012">
    <property type="protein sequence ID" value="CAD8142422.1"/>
    <property type="molecule type" value="Genomic_DNA"/>
</dbReference>
<organism evidence="2 3">
    <name type="scientific">Paramecium octaurelia</name>
    <dbReference type="NCBI Taxonomy" id="43137"/>
    <lineage>
        <taxon>Eukaryota</taxon>
        <taxon>Sar</taxon>
        <taxon>Alveolata</taxon>
        <taxon>Ciliophora</taxon>
        <taxon>Intramacronucleata</taxon>
        <taxon>Oligohymenophorea</taxon>
        <taxon>Peniculida</taxon>
        <taxon>Parameciidae</taxon>
        <taxon>Paramecium</taxon>
    </lineage>
</organism>
<dbReference type="OMA" id="ERRIQPC"/>
<keyword evidence="1" id="KW-0732">Signal</keyword>
<evidence type="ECO:0000313" key="2">
    <source>
        <dbReference type="EMBL" id="CAD8142422.1"/>
    </source>
</evidence>
<accession>A0A8S1SVE4</accession>
<reference evidence="2" key="1">
    <citation type="submission" date="2021-01" db="EMBL/GenBank/DDBJ databases">
        <authorList>
            <consortium name="Genoscope - CEA"/>
            <person name="William W."/>
        </authorList>
    </citation>
    <scope>NUCLEOTIDE SEQUENCE</scope>
</reference>
<dbReference type="Proteomes" id="UP000683925">
    <property type="component" value="Unassembled WGS sequence"/>
</dbReference>
<feature type="signal peptide" evidence="1">
    <location>
        <begin position="1"/>
        <end position="16"/>
    </location>
</feature>
<feature type="chain" id="PRO_5035774575" evidence="1">
    <location>
        <begin position="17"/>
        <end position="258"/>
    </location>
</feature>
<dbReference type="AlphaFoldDB" id="A0A8S1SVE4"/>
<proteinExistence type="predicted"/>
<evidence type="ECO:0000313" key="3">
    <source>
        <dbReference type="Proteomes" id="UP000683925"/>
    </source>
</evidence>